<dbReference type="Proteomes" id="UP000219338">
    <property type="component" value="Unassembled WGS sequence"/>
</dbReference>
<protein>
    <submittedName>
        <fullName evidence="1">Uncharacterized protein</fullName>
    </submittedName>
</protein>
<name>A0A284QWV5_ARMOS</name>
<accession>A0A284QWV5</accession>
<dbReference type="EMBL" id="FUEG01000003">
    <property type="protein sequence ID" value="SJL00950.1"/>
    <property type="molecule type" value="Genomic_DNA"/>
</dbReference>
<gene>
    <name evidence="1" type="ORF">ARMOST_04263</name>
</gene>
<proteinExistence type="predicted"/>
<keyword evidence="2" id="KW-1185">Reference proteome</keyword>
<dbReference type="AlphaFoldDB" id="A0A284QWV5"/>
<reference evidence="2" key="1">
    <citation type="journal article" date="2017" name="Nat. Ecol. Evol.">
        <title>Genome expansion and lineage-specific genetic innovations in the forest pathogenic fungi Armillaria.</title>
        <authorList>
            <person name="Sipos G."/>
            <person name="Prasanna A.N."/>
            <person name="Walter M.C."/>
            <person name="O'Connor E."/>
            <person name="Balint B."/>
            <person name="Krizsan K."/>
            <person name="Kiss B."/>
            <person name="Hess J."/>
            <person name="Varga T."/>
            <person name="Slot J."/>
            <person name="Riley R."/>
            <person name="Boka B."/>
            <person name="Rigling D."/>
            <person name="Barry K."/>
            <person name="Lee J."/>
            <person name="Mihaltcheva S."/>
            <person name="LaButti K."/>
            <person name="Lipzen A."/>
            <person name="Waldron R."/>
            <person name="Moloney N.M."/>
            <person name="Sperisen C."/>
            <person name="Kredics L."/>
            <person name="Vagvoelgyi C."/>
            <person name="Patrignani A."/>
            <person name="Fitzpatrick D."/>
            <person name="Nagy I."/>
            <person name="Doyle S."/>
            <person name="Anderson J.B."/>
            <person name="Grigoriev I.V."/>
            <person name="Gueldener U."/>
            <person name="Muensterkoetter M."/>
            <person name="Nagy L.G."/>
        </authorList>
    </citation>
    <scope>NUCLEOTIDE SEQUENCE [LARGE SCALE GENOMIC DNA]</scope>
    <source>
        <strain evidence="2">C18/9</strain>
    </source>
</reference>
<sequence length="140" mass="15770">MLTITAPLCGPSIWCSSRTTTLALNLRCQARVIIKAFSRRHSVLSLLGRRIDFKDRGNVQCVRSLCSDSPHIISKGSPKIEEQTLPKLPQVNALRGLYQQQAFSLSRAYFQTRGKKDNVVNSFPIQKRPYLKAGPRSSHF</sequence>
<evidence type="ECO:0000313" key="2">
    <source>
        <dbReference type="Proteomes" id="UP000219338"/>
    </source>
</evidence>
<organism evidence="1 2">
    <name type="scientific">Armillaria ostoyae</name>
    <name type="common">Armillaria root rot fungus</name>
    <dbReference type="NCBI Taxonomy" id="47428"/>
    <lineage>
        <taxon>Eukaryota</taxon>
        <taxon>Fungi</taxon>
        <taxon>Dikarya</taxon>
        <taxon>Basidiomycota</taxon>
        <taxon>Agaricomycotina</taxon>
        <taxon>Agaricomycetes</taxon>
        <taxon>Agaricomycetidae</taxon>
        <taxon>Agaricales</taxon>
        <taxon>Marasmiineae</taxon>
        <taxon>Physalacriaceae</taxon>
        <taxon>Armillaria</taxon>
    </lineage>
</organism>
<evidence type="ECO:0000313" key="1">
    <source>
        <dbReference type="EMBL" id="SJL00950.1"/>
    </source>
</evidence>